<proteinExistence type="predicted"/>
<evidence type="ECO:0000313" key="1">
    <source>
        <dbReference type="EMBL" id="WNG51728.1"/>
    </source>
</evidence>
<sequence length="162" mass="17935">MQQTPELLRLLLDAKVEFVLIGGVAAIAHGSATFTVDCDIAAPFSEENLARLLAVLAPHHPRYALAIPKRPVTESPAELAKNRNLYLLTDLGRLDLLSEVPPVGSYAEVASRAVTLEVYGRPCRIISLDDLIAVKRHLGRDKDRLVERELLALRNRKKSTEH</sequence>
<name>A0ABY9X8L3_9BACT</name>
<accession>A0ABY9X8L3</accession>
<dbReference type="EMBL" id="CP043494">
    <property type="protein sequence ID" value="WNG51728.1"/>
    <property type="molecule type" value="Genomic_DNA"/>
</dbReference>
<reference evidence="1 2" key="1">
    <citation type="submission" date="2019-08" db="EMBL/GenBank/DDBJ databases">
        <title>Archangium and Cystobacter genomes.</title>
        <authorList>
            <person name="Chen I.-C.K."/>
            <person name="Wielgoss S."/>
        </authorList>
    </citation>
    <scope>NUCLEOTIDE SEQUENCE [LARGE SCALE GENOMIC DNA]</scope>
    <source>
        <strain evidence="1 2">Cbm 6</strain>
    </source>
</reference>
<dbReference type="Proteomes" id="UP001611383">
    <property type="component" value="Chromosome"/>
</dbReference>
<dbReference type="Gene3D" id="3.30.460.40">
    <property type="match status" value="1"/>
</dbReference>
<protein>
    <recommendedName>
        <fullName evidence="3">Nucleotidyltransferase</fullName>
    </recommendedName>
</protein>
<evidence type="ECO:0000313" key="2">
    <source>
        <dbReference type="Proteomes" id="UP001611383"/>
    </source>
</evidence>
<dbReference type="InterPro" id="IPR043519">
    <property type="entry name" value="NT_sf"/>
</dbReference>
<dbReference type="SUPFAM" id="SSF81301">
    <property type="entry name" value="Nucleotidyltransferase"/>
    <property type="match status" value="1"/>
</dbReference>
<organism evidence="1 2">
    <name type="scientific">Archangium minus</name>
    <dbReference type="NCBI Taxonomy" id="83450"/>
    <lineage>
        <taxon>Bacteria</taxon>
        <taxon>Pseudomonadati</taxon>
        <taxon>Myxococcota</taxon>
        <taxon>Myxococcia</taxon>
        <taxon>Myxococcales</taxon>
        <taxon>Cystobacterineae</taxon>
        <taxon>Archangiaceae</taxon>
        <taxon>Archangium</taxon>
    </lineage>
</organism>
<gene>
    <name evidence="1" type="ORF">F0U60_52180</name>
</gene>
<evidence type="ECO:0008006" key="3">
    <source>
        <dbReference type="Google" id="ProtNLM"/>
    </source>
</evidence>
<dbReference type="RefSeq" id="WP_395812017.1">
    <property type="nucleotide sequence ID" value="NZ_CP043494.1"/>
</dbReference>
<keyword evidence="2" id="KW-1185">Reference proteome</keyword>